<evidence type="ECO:0008006" key="3">
    <source>
        <dbReference type="Google" id="ProtNLM"/>
    </source>
</evidence>
<evidence type="ECO:0000313" key="2">
    <source>
        <dbReference type="Proteomes" id="UP000254834"/>
    </source>
</evidence>
<gene>
    <name evidence="1" type="ORF">C0J27_01905</name>
</gene>
<dbReference type="Proteomes" id="UP000254834">
    <property type="component" value="Chromosome"/>
</dbReference>
<protein>
    <recommendedName>
        <fullName evidence="3">DNA polymerase III delta N-terminal domain-containing protein</fullName>
    </recommendedName>
</protein>
<proteinExistence type="predicted"/>
<keyword evidence="2" id="KW-1185">Reference proteome</keyword>
<dbReference type="KEGG" id="cdes:C0J27_01905"/>
<dbReference type="EMBL" id="CP025544">
    <property type="protein sequence ID" value="AXK60498.1"/>
    <property type="molecule type" value="Genomic_DNA"/>
</dbReference>
<dbReference type="OrthoDB" id="9856868at2"/>
<name>A0A345ZB31_9BACT</name>
<organism evidence="1 2">
    <name type="scientific">Candidatus Chromulinivorax destructor</name>
    <dbReference type="NCBI Taxonomy" id="2066483"/>
    <lineage>
        <taxon>Bacteria</taxon>
        <taxon>Candidatus Babelota</taxon>
        <taxon>Candidatus Babeliae</taxon>
        <taxon>Candidatus Babeliales</taxon>
        <taxon>Candidatus Chromulinivoraceae</taxon>
        <taxon>Candidatus Chromulinivorax</taxon>
    </lineage>
</organism>
<reference evidence="1 2" key="1">
    <citation type="submission" date="2017-12" db="EMBL/GenBank/DDBJ databases">
        <title>Chromulinavorax destructans is a abundant pathogen of dominant heterotrophic picoflagllates.</title>
        <authorList>
            <person name="Deeg C.M."/>
            <person name="Zimmer M."/>
            <person name="Suttle C.A."/>
        </authorList>
    </citation>
    <scope>NUCLEOTIDE SEQUENCE [LARGE SCALE GENOMIC DNA]</scope>
    <source>
        <strain evidence="1 2">SeV1</strain>
    </source>
</reference>
<dbReference type="RefSeq" id="WP_115585513.1">
    <property type="nucleotide sequence ID" value="NZ_CP025544.1"/>
</dbReference>
<evidence type="ECO:0000313" key="1">
    <source>
        <dbReference type="EMBL" id="AXK60498.1"/>
    </source>
</evidence>
<accession>A0A345ZB31</accession>
<sequence length="318" mass="37566">MELSQFIKKAPSLIENDEVSVILIQGAVYPHLFFTQFFDSLKSQVSCDVKMIDIQSNDFNFKSQLSTSFLGMSCVYWIADASALKLKQKDDIIKYCMSYQGPHTIIAFFDTKTSLEQQKHISLVTIKDRYFFDDAKLLWSTSDLEQSKKILFFLTQIYKLKNSYSLDELFLLKNYQDLLGTDSRIFYQSWVARLVTTDTSLFTLSQLFFEKKEKDFFKLWLQIKPLYSDMFWVSYWSDQVYRAYFFIRFTNSENYAAAKQVSFGLPFSFLKQTYKMYQPCELQGFHQAMYQIDIALKNGGNSYEIDKLYIKFFGNKFK</sequence>
<dbReference type="AlphaFoldDB" id="A0A345ZB31"/>